<dbReference type="Gene3D" id="1.25.40.10">
    <property type="entry name" value="Tetratricopeptide repeat domain"/>
    <property type="match status" value="2"/>
</dbReference>
<gene>
    <name evidence="4" type="ORF">HNQ59_002499</name>
</gene>
<dbReference type="AlphaFoldDB" id="A0A840MVK2"/>
<organism evidence="4 5">
    <name type="scientific">Chitinivorax tropicus</name>
    <dbReference type="NCBI Taxonomy" id="714531"/>
    <lineage>
        <taxon>Bacteria</taxon>
        <taxon>Pseudomonadati</taxon>
        <taxon>Pseudomonadota</taxon>
        <taxon>Betaproteobacteria</taxon>
        <taxon>Chitinivorax</taxon>
    </lineage>
</organism>
<dbReference type="InterPro" id="IPR019734">
    <property type="entry name" value="TPR_rpt"/>
</dbReference>
<dbReference type="SUPFAM" id="SSF48452">
    <property type="entry name" value="TPR-like"/>
    <property type="match status" value="1"/>
</dbReference>
<dbReference type="PANTHER" id="PTHR45586:SF1">
    <property type="entry name" value="LIPOPOLYSACCHARIDE ASSEMBLY PROTEIN B"/>
    <property type="match status" value="1"/>
</dbReference>
<protein>
    <submittedName>
        <fullName evidence="4">Tetratricopeptide (TPR) repeat protein</fullName>
    </submittedName>
</protein>
<comment type="caution">
    <text evidence="4">The sequence shown here is derived from an EMBL/GenBank/DDBJ whole genome shotgun (WGS) entry which is preliminary data.</text>
</comment>
<feature type="repeat" description="TPR" evidence="3">
    <location>
        <begin position="80"/>
        <end position="113"/>
    </location>
</feature>
<evidence type="ECO:0000256" key="1">
    <source>
        <dbReference type="ARBA" id="ARBA00022737"/>
    </source>
</evidence>
<evidence type="ECO:0000256" key="2">
    <source>
        <dbReference type="ARBA" id="ARBA00022803"/>
    </source>
</evidence>
<name>A0A840MVK2_9PROT</name>
<evidence type="ECO:0000256" key="3">
    <source>
        <dbReference type="PROSITE-ProRule" id="PRU00339"/>
    </source>
</evidence>
<dbReference type="Proteomes" id="UP000575898">
    <property type="component" value="Unassembled WGS sequence"/>
</dbReference>
<reference evidence="4 5" key="1">
    <citation type="submission" date="2020-08" db="EMBL/GenBank/DDBJ databases">
        <title>Genomic Encyclopedia of Type Strains, Phase IV (KMG-IV): sequencing the most valuable type-strain genomes for metagenomic binning, comparative biology and taxonomic classification.</title>
        <authorList>
            <person name="Goeker M."/>
        </authorList>
    </citation>
    <scope>NUCLEOTIDE SEQUENCE [LARGE SCALE GENOMIC DNA]</scope>
    <source>
        <strain evidence="4 5">DSM 27165</strain>
    </source>
</reference>
<keyword evidence="2 3" id="KW-0802">TPR repeat</keyword>
<dbReference type="InterPro" id="IPR051012">
    <property type="entry name" value="CellSynth/LPSAsmb/PSIAsmb"/>
</dbReference>
<dbReference type="RefSeq" id="WP_184039627.1">
    <property type="nucleotide sequence ID" value="NZ_JACHHY010000014.1"/>
</dbReference>
<proteinExistence type="predicted"/>
<dbReference type="InterPro" id="IPR011990">
    <property type="entry name" value="TPR-like_helical_dom_sf"/>
</dbReference>
<dbReference type="SMART" id="SM00028">
    <property type="entry name" value="TPR"/>
    <property type="match status" value="3"/>
</dbReference>
<dbReference type="Pfam" id="PF13424">
    <property type="entry name" value="TPR_12"/>
    <property type="match status" value="1"/>
</dbReference>
<keyword evidence="5" id="KW-1185">Reference proteome</keyword>
<feature type="repeat" description="TPR" evidence="3">
    <location>
        <begin position="159"/>
        <end position="192"/>
    </location>
</feature>
<dbReference type="PROSITE" id="PS50293">
    <property type="entry name" value="TPR_REGION"/>
    <property type="match status" value="1"/>
</dbReference>
<evidence type="ECO:0000313" key="5">
    <source>
        <dbReference type="Proteomes" id="UP000575898"/>
    </source>
</evidence>
<accession>A0A840MVK2</accession>
<dbReference type="EMBL" id="JACHHY010000014">
    <property type="protein sequence ID" value="MBB5019201.1"/>
    <property type="molecule type" value="Genomic_DNA"/>
</dbReference>
<dbReference type="PANTHER" id="PTHR45586">
    <property type="entry name" value="TPR REPEAT-CONTAINING PROTEIN PA4667"/>
    <property type="match status" value="1"/>
</dbReference>
<dbReference type="Pfam" id="PF13181">
    <property type="entry name" value="TPR_8"/>
    <property type="match status" value="1"/>
</dbReference>
<keyword evidence="1" id="KW-0677">Repeat</keyword>
<dbReference type="PROSITE" id="PS50005">
    <property type="entry name" value="TPR"/>
    <property type="match status" value="2"/>
</dbReference>
<evidence type="ECO:0000313" key="4">
    <source>
        <dbReference type="EMBL" id="MBB5019201.1"/>
    </source>
</evidence>
<sequence>MPTHPSPDIDSLWDYNQPAETATRFQALLASSDISQPEYRFELTTQLARTHSLRRQFAEAHAVLDQLVPQLEQMSSRAQARYWLERGRTYNSAGERSQAIEQFEKAWLAAQRAQADFYAIDALHMLAIATQGETSLQWGRQGLAVAQRSGEKRAQDWASRLWHNLGMTYHSMGDYPHALQAFEAALPLWRSQGLKQREFEGRWMVGWTLRSMQRHQEALAMMHILRAEMEATDQPDGYVYEELGENLMALQQPDAATPWFAKAYALLKDDPDVRAEPARLDRLRQLSGR</sequence>